<dbReference type="OrthoDB" id="9787435at2"/>
<dbReference type="Proteomes" id="UP000190897">
    <property type="component" value="Unassembled WGS sequence"/>
</dbReference>
<dbReference type="AlphaFoldDB" id="A0A1T5GKD3"/>
<dbReference type="SMART" id="SM00829">
    <property type="entry name" value="PKS_ER"/>
    <property type="match status" value="1"/>
</dbReference>
<dbReference type="Gene3D" id="3.40.50.720">
    <property type="entry name" value="NAD(P)-binding Rossmann-like Domain"/>
    <property type="match status" value="1"/>
</dbReference>
<evidence type="ECO:0000256" key="2">
    <source>
        <dbReference type="ARBA" id="ARBA00023002"/>
    </source>
</evidence>
<sequence length="333" mass="35719">MLDKIIEIQYKTSSINISRQGDSSVLTYSHEVLGEPGPGEVKIRQEAIGLNFVDTYFRSGMFPVKTFPYVPGIEAAGVIEATGPWVTDFKVGDRVAYHFIPGAYAEARIVGTHQLVHVPDDVSLEEAAAIMVKGFTARMLVKETYKVKPGDVVLVHAAAGGVGSLVSKWAKALGATVIGTVGSEGKKQIAFENGADHVFLTHCEGFAKSVQEITGGRGVDVVYDGVGKDTFTESIGVIKKGGKIVLYGSSSGQPEHIDHAALRAKSINMLTPVLNAYISDYDSLHLFARDTFAALQSGIFGKLNITKYLLSEAAKAHKDMESRETVGSVIMIP</sequence>
<dbReference type="PANTHER" id="PTHR48106:SF13">
    <property type="entry name" value="QUINONE OXIDOREDUCTASE-RELATED"/>
    <property type="match status" value="1"/>
</dbReference>
<dbReference type="Gene3D" id="3.90.180.10">
    <property type="entry name" value="Medium-chain alcohol dehydrogenases, catalytic domain"/>
    <property type="match status" value="1"/>
</dbReference>
<dbReference type="InterPro" id="IPR013149">
    <property type="entry name" value="ADH-like_C"/>
</dbReference>
<evidence type="ECO:0000313" key="4">
    <source>
        <dbReference type="EMBL" id="SKC08828.1"/>
    </source>
</evidence>
<dbReference type="Pfam" id="PF08240">
    <property type="entry name" value="ADH_N"/>
    <property type="match status" value="1"/>
</dbReference>
<evidence type="ECO:0000313" key="5">
    <source>
        <dbReference type="Proteomes" id="UP000190897"/>
    </source>
</evidence>
<dbReference type="GO" id="GO:0070402">
    <property type="term" value="F:NADPH binding"/>
    <property type="evidence" value="ECO:0007669"/>
    <property type="project" value="TreeGrafter"/>
</dbReference>
<accession>A0A1T5GKD3</accession>
<keyword evidence="5" id="KW-1185">Reference proteome</keyword>
<protein>
    <submittedName>
        <fullName evidence="4">NADPH2:quinone reductase</fullName>
    </submittedName>
</protein>
<dbReference type="RefSeq" id="WP_082216574.1">
    <property type="nucleotide sequence ID" value="NZ_FUZA01000006.1"/>
</dbReference>
<dbReference type="InterPro" id="IPR047618">
    <property type="entry name" value="QOR-like"/>
</dbReference>
<dbReference type="GO" id="GO:0003960">
    <property type="term" value="F:quinone reductase (NADPH) activity"/>
    <property type="evidence" value="ECO:0007669"/>
    <property type="project" value="InterPro"/>
</dbReference>
<dbReference type="CDD" id="cd05286">
    <property type="entry name" value="QOR2"/>
    <property type="match status" value="1"/>
</dbReference>
<reference evidence="5" key="1">
    <citation type="submission" date="2017-02" db="EMBL/GenBank/DDBJ databases">
        <authorList>
            <person name="Varghese N."/>
            <person name="Submissions S."/>
        </authorList>
    </citation>
    <scope>NUCLEOTIDE SEQUENCE [LARGE SCALE GENOMIC DNA]</scope>
    <source>
        <strain evidence="5">DSM 22270</strain>
    </source>
</reference>
<dbReference type="GO" id="GO:0005829">
    <property type="term" value="C:cytosol"/>
    <property type="evidence" value="ECO:0007669"/>
    <property type="project" value="TreeGrafter"/>
</dbReference>
<evidence type="ECO:0000256" key="1">
    <source>
        <dbReference type="ARBA" id="ARBA00022857"/>
    </source>
</evidence>
<dbReference type="InterPro" id="IPR036291">
    <property type="entry name" value="NAD(P)-bd_dom_sf"/>
</dbReference>
<dbReference type="EMBL" id="FUZA01000006">
    <property type="protein sequence ID" value="SKC08828.1"/>
    <property type="molecule type" value="Genomic_DNA"/>
</dbReference>
<dbReference type="InterPro" id="IPR020843">
    <property type="entry name" value="ER"/>
</dbReference>
<dbReference type="GO" id="GO:0035925">
    <property type="term" value="F:mRNA 3'-UTR AU-rich region binding"/>
    <property type="evidence" value="ECO:0007669"/>
    <property type="project" value="TreeGrafter"/>
</dbReference>
<organism evidence="4 5">
    <name type="scientific">Dyadobacter psychrophilus</name>
    <dbReference type="NCBI Taxonomy" id="651661"/>
    <lineage>
        <taxon>Bacteria</taxon>
        <taxon>Pseudomonadati</taxon>
        <taxon>Bacteroidota</taxon>
        <taxon>Cytophagia</taxon>
        <taxon>Cytophagales</taxon>
        <taxon>Spirosomataceae</taxon>
        <taxon>Dyadobacter</taxon>
    </lineage>
</organism>
<gene>
    <name evidence="4" type="ORF">SAMN05660293_04055</name>
</gene>
<dbReference type="InterPro" id="IPR011032">
    <property type="entry name" value="GroES-like_sf"/>
</dbReference>
<dbReference type="FunFam" id="3.40.50.720:FF:000053">
    <property type="entry name" value="Quinone oxidoreductase 1"/>
    <property type="match status" value="1"/>
</dbReference>
<feature type="domain" description="Enoyl reductase (ER)" evidence="3">
    <location>
        <begin position="21"/>
        <end position="331"/>
    </location>
</feature>
<proteinExistence type="predicted"/>
<keyword evidence="1" id="KW-0521">NADP</keyword>
<name>A0A1T5GKD3_9BACT</name>
<evidence type="ECO:0000259" key="3">
    <source>
        <dbReference type="SMART" id="SM00829"/>
    </source>
</evidence>
<keyword evidence="2" id="KW-0560">Oxidoreductase</keyword>
<dbReference type="Pfam" id="PF00107">
    <property type="entry name" value="ADH_zinc_N"/>
    <property type="match status" value="1"/>
</dbReference>
<dbReference type="InterPro" id="IPR013154">
    <property type="entry name" value="ADH-like_N"/>
</dbReference>
<dbReference type="SUPFAM" id="SSF50129">
    <property type="entry name" value="GroES-like"/>
    <property type="match status" value="1"/>
</dbReference>
<dbReference type="STRING" id="651661.SAMN05660293_04055"/>
<dbReference type="SUPFAM" id="SSF51735">
    <property type="entry name" value="NAD(P)-binding Rossmann-fold domains"/>
    <property type="match status" value="1"/>
</dbReference>
<dbReference type="PANTHER" id="PTHR48106">
    <property type="entry name" value="QUINONE OXIDOREDUCTASE PIG3-RELATED"/>
    <property type="match status" value="1"/>
</dbReference>